<accession>A0A450X2W7</accession>
<evidence type="ECO:0000313" key="1">
    <source>
        <dbReference type="EMBL" id="VFK23664.1"/>
    </source>
</evidence>
<gene>
    <name evidence="1" type="ORF">BECKMB1821G_GA0114241_100577</name>
    <name evidence="3" type="ORF">BECKMB1821H_GA0114242_100577</name>
    <name evidence="2" type="ORF">BECKMB1821I_GA0114274_100574</name>
</gene>
<protein>
    <submittedName>
        <fullName evidence="1">Uncharacterized protein</fullName>
    </submittedName>
</protein>
<dbReference type="EMBL" id="CAADFO010000005">
    <property type="protein sequence ID" value="VFK23664.1"/>
    <property type="molecule type" value="Genomic_DNA"/>
</dbReference>
<evidence type="ECO:0000313" key="3">
    <source>
        <dbReference type="EMBL" id="VFK74512.1"/>
    </source>
</evidence>
<evidence type="ECO:0000313" key="2">
    <source>
        <dbReference type="EMBL" id="VFK28004.1"/>
    </source>
</evidence>
<dbReference type="AlphaFoldDB" id="A0A450X2W7"/>
<dbReference type="EMBL" id="CAADGH010000005">
    <property type="protein sequence ID" value="VFK74512.1"/>
    <property type="molecule type" value="Genomic_DNA"/>
</dbReference>
<sequence>MFMEGTEKLGNFLMVLSRGFRVRDKICWDLKYVVILSIFSSQICCHPEAKQGSYTLNLYHGLSWQRIMLGGLITADERFARFARNDNPGCFLS</sequence>
<name>A0A450X2W7_9GAMM</name>
<proteinExistence type="predicted"/>
<dbReference type="EMBL" id="CAADFQ010000005">
    <property type="protein sequence ID" value="VFK28004.1"/>
    <property type="molecule type" value="Genomic_DNA"/>
</dbReference>
<organism evidence="1">
    <name type="scientific">Candidatus Kentrum sp. MB</name>
    <dbReference type="NCBI Taxonomy" id="2138164"/>
    <lineage>
        <taxon>Bacteria</taxon>
        <taxon>Pseudomonadati</taxon>
        <taxon>Pseudomonadota</taxon>
        <taxon>Gammaproteobacteria</taxon>
        <taxon>Candidatus Kentrum</taxon>
    </lineage>
</organism>
<reference evidence="1" key="1">
    <citation type="submission" date="2019-02" db="EMBL/GenBank/DDBJ databases">
        <authorList>
            <person name="Gruber-Vodicka R. H."/>
            <person name="Seah K. B. B."/>
        </authorList>
    </citation>
    <scope>NUCLEOTIDE SEQUENCE</scope>
    <source>
        <strain evidence="1">BECK_BZ197</strain>
        <strain evidence="3">BECK_BZ198</strain>
        <strain evidence="2">BECK_BZ199</strain>
    </source>
</reference>